<dbReference type="Gene3D" id="3.40.50.720">
    <property type="entry name" value="NAD(P)-binding Rossmann-like Domain"/>
    <property type="match status" value="1"/>
</dbReference>
<dbReference type="PANTHER" id="PTHR43431">
    <property type="entry name" value="OXIDOREDUCTASE, SHORT CHAIN DEHYDROGENASE/REDUCTASE FAMILY (AFU_ORTHOLOGUE AFUA_5G14000)"/>
    <property type="match status" value="1"/>
</dbReference>
<protein>
    <submittedName>
        <fullName evidence="1">SDR family NAD(P)-dependent oxidoreductase</fullName>
    </submittedName>
</protein>
<evidence type="ECO:0000313" key="2">
    <source>
        <dbReference type="Proteomes" id="UP001597176"/>
    </source>
</evidence>
<dbReference type="InterPro" id="IPR036291">
    <property type="entry name" value="NAD(P)-bd_dom_sf"/>
</dbReference>
<dbReference type="PRINTS" id="PR00081">
    <property type="entry name" value="GDHRDH"/>
</dbReference>
<gene>
    <name evidence="1" type="ORF">ACFQ4G_10745</name>
</gene>
<dbReference type="Pfam" id="PF00106">
    <property type="entry name" value="adh_short"/>
    <property type="match status" value="1"/>
</dbReference>
<evidence type="ECO:0000313" key="1">
    <source>
        <dbReference type="EMBL" id="MFD1302061.1"/>
    </source>
</evidence>
<reference evidence="2" key="1">
    <citation type="journal article" date="2019" name="Int. J. Syst. Evol. Microbiol.">
        <title>The Global Catalogue of Microorganisms (GCM) 10K type strain sequencing project: providing services to taxonomists for standard genome sequencing and annotation.</title>
        <authorList>
            <consortium name="The Broad Institute Genomics Platform"/>
            <consortium name="The Broad Institute Genome Sequencing Center for Infectious Disease"/>
            <person name="Wu L."/>
            <person name="Ma J."/>
        </authorList>
    </citation>
    <scope>NUCLEOTIDE SEQUENCE [LARGE SCALE GENOMIC DNA]</scope>
    <source>
        <strain evidence="2">CCUG 56108</strain>
    </source>
</reference>
<comment type="caution">
    <text evidence="1">The sequence shown here is derived from an EMBL/GenBank/DDBJ whole genome shotgun (WGS) entry which is preliminary data.</text>
</comment>
<sequence length="233" mass="24626">MVPTYRRAFIVGAGEGLSASLARRLAREGLRIGLASRSIGKLGTLAAETGAAIHSCDAVHPGEVEALFARMEPALGGPPDVVVYNASGRLRGPIADLDPDAVRHSLMVSAYGGFLVAQAAARRMLPARHGAILLTGASASVKGYAESAAFAMGKFALRGLSQSLARELHPKGIHVAHFVIDGGIRSISRPEPAGAPDSLLDPDAIASAYWDVLRQDRSAWTSEIELRPWVERF</sequence>
<organism evidence="1 2">
    <name type="scientific">Methylobacterium marchantiae</name>
    <dbReference type="NCBI Taxonomy" id="600331"/>
    <lineage>
        <taxon>Bacteria</taxon>
        <taxon>Pseudomonadati</taxon>
        <taxon>Pseudomonadota</taxon>
        <taxon>Alphaproteobacteria</taxon>
        <taxon>Hyphomicrobiales</taxon>
        <taxon>Methylobacteriaceae</taxon>
        <taxon>Methylobacterium</taxon>
    </lineage>
</organism>
<keyword evidence="2" id="KW-1185">Reference proteome</keyword>
<dbReference type="PANTHER" id="PTHR43431:SF7">
    <property type="entry name" value="OXIDOREDUCTASE, SHORT CHAIN DEHYDROGENASE_REDUCTASE FAMILY (AFU_ORTHOLOGUE AFUA_5G14000)"/>
    <property type="match status" value="1"/>
</dbReference>
<dbReference type="Proteomes" id="UP001597176">
    <property type="component" value="Unassembled WGS sequence"/>
</dbReference>
<dbReference type="InterPro" id="IPR002347">
    <property type="entry name" value="SDR_fam"/>
</dbReference>
<proteinExistence type="predicted"/>
<accession>A0ABW3WXX5</accession>
<dbReference type="SUPFAM" id="SSF51735">
    <property type="entry name" value="NAD(P)-binding Rossmann-fold domains"/>
    <property type="match status" value="1"/>
</dbReference>
<name>A0ABW3WXX5_9HYPH</name>
<dbReference type="EMBL" id="JBHTND010000012">
    <property type="protein sequence ID" value="MFD1302061.1"/>
    <property type="molecule type" value="Genomic_DNA"/>
</dbReference>
<dbReference type="RefSeq" id="WP_238205865.1">
    <property type="nucleotide sequence ID" value="NZ_JBHTND010000012.1"/>
</dbReference>